<protein>
    <submittedName>
        <fullName evidence="4">Alpha-amylase family glycosyl hydrolase</fullName>
    </submittedName>
</protein>
<keyword evidence="2" id="KW-0732">Signal</keyword>
<dbReference type="SUPFAM" id="SSF51011">
    <property type="entry name" value="Glycosyl hydrolase domain"/>
    <property type="match status" value="1"/>
</dbReference>
<comment type="caution">
    <text evidence="4">The sequence shown here is derived from an EMBL/GenBank/DDBJ whole genome shotgun (WGS) entry which is preliminary data.</text>
</comment>
<dbReference type="PANTHER" id="PTHR10357">
    <property type="entry name" value="ALPHA-AMYLASE FAMILY MEMBER"/>
    <property type="match status" value="1"/>
</dbReference>
<name>A0ABT6NZE7_9BACT</name>
<organism evidence="4 5">
    <name type="scientific">Polyangium sorediatum</name>
    <dbReference type="NCBI Taxonomy" id="889274"/>
    <lineage>
        <taxon>Bacteria</taxon>
        <taxon>Pseudomonadati</taxon>
        <taxon>Myxococcota</taxon>
        <taxon>Polyangia</taxon>
        <taxon>Polyangiales</taxon>
        <taxon>Polyangiaceae</taxon>
        <taxon>Polyangium</taxon>
    </lineage>
</organism>
<feature type="chain" id="PRO_5046822975" evidence="2">
    <location>
        <begin position="24"/>
        <end position="797"/>
    </location>
</feature>
<feature type="signal peptide" evidence="2">
    <location>
        <begin position="1"/>
        <end position="23"/>
    </location>
</feature>
<dbReference type="Proteomes" id="UP001160301">
    <property type="component" value="Unassembled WGS sequence"/>
</dbReference>
<evidence type="ECO:0000256" key="1">
    <source>
        <dbReference type="SAM" id="MobiDB-lite"/>
    </source>
</evidence>
<keyword evidence="5" id="KW-1185">Reference proteome</keyword>
<dbReference type="Gene3D" id="3.20.20.80">
    <property type="entry name" value="Glycosidases"/>
    <property type="match status" value="1"/>
</dbReference>
<evidence type="ECO:0000259" key="3">
    <source>
        <dbReference type="SMART" id="SM00642"/>
    </source>
</evidence>
<dbReference type="Pfam" id="PF00128">
    <property type="entry name" value="Alpha-amylase"/>
    <property type="match status" value="2"/>
</dbReference>
<evidence type="ECO:0000313" key="4">
    <source>
        <dbReference type="EMBL" id="MDI1433415.1"/>
    </source>
</evidence>
<feature type="region of interest" description="Disordered" evidence="1">
    <location>
        <begin position="307"/>
        <end position="326"/>
    </location>
</feature>
<proteinExistence type="predicted"/>
<dbReference type="SUPFAM" id="SSF51445">
    <property type="entry name" value="(Trans)glycosidases"/>
    <property type="match status" value="1"/>
</dbReference>
<gene>
    <name evidence="4" type="ORF">QHF89_28215</name>
</gene>
<dbReference type="EMBL" id="JARZHI010000029">
    <property type="protein sequence ID" value="MDI1433415.1"/>
    <property type="molecule type" value="Genomic_DNA"/>
</dbReference>
<accession>A0ABT6NZE7</accession>
<evidence type="ECO:0000256" key="2">
    <source>
        <dbReference type="SAM" id="SignalP"/>
    </source>
</evidence>
<dbReference type="InterPro" id="IPR017853">
    <property type="entry name" value="GH"/>
</dbReference>
<reference evidence="4 5" key="1">
    <citation type="submission" date="2023-04" db="EMBL/GenBank/DDBJ databases">
        <title>The genome sequence of Polyangium sorediatum DSM14670.</title>
        <authorList>
            <person name="Zhang X."/>
        </authorList>
    </citation>
    <scope>NUCLEOTIDE SEQUENCE [LARGE SCALE GENOMIC DNA]</scope>
    <source>
        <strain evidence="4 5">DSM 14670</strain>
    </source>
</reference>
<feature type="domain" description="Glycosyl hydrolase family 13 catalytic" evidence="3">
    <location>
        <begin position="299"/>
        <end position="705"/>
    </location>
</feature>
<dbReference type="InterPro" id="IPR013783">
    <property type="entry name" value="Ig-like_fold"/>
</dbReference>
<dbReference type="RefSeq" id="WP_284721027.1">
    <property type="nucleotide sequence ID" value="NZ_JARZHI010000029.1"/>
</dbReference>
<dbReference type="Gene3D" id="2.60.40.10">
    <property type="entry name" value="Immunoglobulins"/>
    <property type="match status" value="1"/>
</dbReference>
<feature type="region of interest" description="Disordered" evidence="1">
    <location>
        <begin position="35"/>
        <end position="71"/>
    </location>
</feature>
<dbReference type="InterPro" id="IPR013780">
    <property type="entry name" value="Glyco_hydro_b"/>
</dbReference>
<dbReference type="InterPro" id="IPR006047">
    <property type="entry name" value="GH13_cat_dom"/>
</dbReference>
<dbReference type="SMART" id="SM00642">
    <property type="entry name" value="Aamy"/>
    <property type="match status" value="1"/>
</dbReference>
<dbReference type="PROSITE" id="PS51257">
    <property type="entry name" value="PROKAR_LIPOPROTEIN"/>
    <property type="match status" value="1"/>
</dbReference>
<dbReference type="GO" id="GO:0016787">
    <property type="term" value="F:hydrolase activity"/>
    <property type="evidence" value="ECO:0007669"/>
    <property type="project" value="UniProtKB-KW"/>
</dbReference>
<dbReference type="Gene3D" id="2.60.40.1180">
    <property type="entry name" value="Golgi alpha-mannosidase II"/>
    <property type="match status" value="1"/>
</dbReference>
<sequence length="797" mass="83832">MWRGTPSSLFALLTLPFAFVACSDGNELGAGGSSGTIGIGSTGPGSTGPGGAGPGSGGAGAGGNGGAGAGGSGGVGGSGAGGSGGGDALCPTVFTFVPPSGATAPRVPGEWQGFDLATAPVMSGPDANGAYKATVLLPPGLHGYKLVYQDAGGGTQWILDPAQGRRKYLGGIENSAVKVRDCNLPTLAVKTTKATRTAPGQGAFTADLGYVDGADASGADATGFEVTLLEDGTKKPLAAPMATVSPEGNVLLSLAGLADGKYRVTLRPRSKSGRVGEPVHLPFWIEAEPFSWNDAVVYMVLTDRYRDGDPSNNAPQTPGADARGDWKGGDLVGLRQSIEEGELDKLGIRAIWLTPFQTNPADAFLAADGVHKVTGYHGYWPIKAREVDPRLGGPDALRALVKAAHAHGIRILQDYVVNHVHSEHEYFKSHPEWFRTGCVCGTANCDWTAKALECLFADYMPDINHSVPEANAQFVDDAVWWLDEFDLDGLRVDAVKHVEEVATRNLSVEVRETFEKAGTHYFMMGETAMGWNDCGDPCNDENYGTIARYIGPFGLDGQFDFVLYHGVSYRTFAYGDKGMLHADYWTQHGLQKWPKSAIMTPYIGSHDTPRFVSLADYADGDRGIPGNQWDNTALAPSDAVPYERMRVAMAWLLALPGAPLMYYGDEYGQWGGADPNNRLMWRPENGLSTEEKATLTFVRKLGTARQAIPALRRGEYVSLGATEDTLVIGRKLAGATGAIVALTRSGAPAPMTVDAATLGFAAGTVLKDAMGGPNVTVPAGGMLTLTVPAKSAVVLSP</sequence>
<evidence type="ECO:0000313" key="5">
    <source>
        <dbReference type="Proteomes" id="UP001160301"/>
    </source>
</evidence>
<keyword evidence="4" id="KW-0378">Hydrolase</keyword>